<reference evidence="1 2" key="1">
    <citation type="submission" date="2021-02" db="EMBL/GenBank/DDBJ databases">
        <title>De Novo genome assembly of isolated myxobacteria.</title>
        <authorList>
            <person name="Stevens D.C."/>
        </authorList>
    </citation>
    <scope>NUCLEOTIDE SEQUENCE [LARGE SCALE GENOMIC DNA]</scope>
    <source>
        <strain evidence="2">SCPEA02</strain>
    </source>
</reference>
<name>A0ABX7P420_9BACT</name>
<dbReference type="Proteomes" id="UP000662747">
    <property type="component" value="Chromosome"/>
</dbReference>
<accession>A0ABX7P420</accession>
<evidence type="ECO:0008006" key="3">
    <source>
        <dbReference type="Google" id="ProtNLM"/>
    </source>
</evidence>
<organism evidence="1 2">
    <name type="scientific">Pyxidicoccus parkwayensis</name>
    <dbReference type="NCBI Taxonomy" id="2813578"/>
    <lineage>
        <taxon>Bacteria</taxon>
        <taxon>Pseudomonadati</taxon>
        <taxon>Myxococcota</taxon>
        <taxon>Myxococcia</taxon>
        <taxon>Myxococcales</taxon>
        <taxon>Cystobacterineae</taxon>
        <taxon>Myxococcaceae</taxon>
        <taxon>Pyxidicoccus</taxon>
    </lineage>
</organism>
<sequence>MRETRGSPSSGSAPAPWCAARSHTTVLLVGPALASAREALAERIGAMPLSPRAGQVCSASPLGTDGLLLRAASTSAEVLLRTAREWLSFLPPLLGDDPWTRRA</sequence>
<proteinExistence type="predicted"/>
<protein>
    <recommendedName>
        <fullName evidence="3">Urease accessory protein UreD</fullName>
    </recommendedName>
</protein>
<evidence type="ECO:0000313" key="2">
    <source>
        <dbReference type="Proteomes" id="UP000662747"/>
    </source>
</evidence>
<dbReference type="EMBL" id="CP071090">
    <property type="protein sequence ID" value="QSQ25181.1"/>
    <property type="molecule type" value="Genomic_DNA"/>
</dbReference>
<dbReference type="RefSeq" id="WP_206726738.1">
    <property type="nucleotide sequence ID" value="NZ_CP071090.1"/>
</dbReference>
<gene>
    <name evidence="1" type="ORF">JY651_09720</name>
</gene>
<keyword evidence="2" id="KW-1185">Reference proteome</keyword>
<evidence type="ECO:0000313" key="1">
    <source>
        <dbReference type="EMBL" id="QSQ25181.1"/>
    </source>
</evidence>